<evidence type="ECO:0000313" key="1">
    <source>
        <dbReference type="EMBL" id="MBA4452942.1"/>
    </source>
</evidence>
<gene>
    <name evidence="1" type="ORF">H2B03_07250</name>
</gene>
<dbReference type="Proteomes" id="UP000559653">
    <property type="component" value="Unassembled WGS sequence"/>
</dbReference>
<comment type="caution">
    <text evidence="1">The sequence shown here is derived from an EMBL/GenBank/DDBJ whole genome shotgun (WGS) entry which is preliminary data.</text>
</comment>
<protein>
    <submittedName>
        <fullName evidence="1">DUF72 domain-containing protein</fullName>
    </submittedName>
</protein>
<reference evidence="1 2" key="1">
    <citation type="journal article" date="2020" name="Appl. Environ. Microbiol.">
        <title>Genomic Characteristics of a Novel Species of Ammonia-Oxidizing Archaea from the Jiulong River Estuary.</title>
        <authorList>
            <person name="Zou D."/>
            <person name="Wan R."/>
            <person name="Han L."/>
            <person name="Xu M.N."/>
            <person name="Liu Y."/>
            <person name="Liu H."/>
            <person name="Kao S.J."/>
            <person name="Li M."/>
        </authorList>
    </citation>
    <scope>NUCLEOTIDE SEQUENCE [LARGE SCALE GENOMIC DNA]</scope>
    <source>
        <strain evidence="1">W1bin1</strain>
    </source>
</reference>
<organism evidence="1 2">
    <name type="scientific">Candidatus Nitrosomaritimum aestuariumsis</name>
    <dbReference type="NCBI Taxonomy" id="3342354"/>
    <lineage>
        <taxon>Archaea</taxon>
        <taxon>Nitrososphaerota</taxon>
        <taxon>Nitrososphaeria</taxon>
        <taxon>Nitrosopumilales</taxon>
        <taxon>Nitrosopumilaceae</taxon>
        <taxon>Candidatus Nitrosomaritimum</taxon>
    </lineage>
</organism>
<sequence length="263" mass="30915">MELKIGCTGWSYDGWSGTFYPKRMSKTEWLQYYSKIFPITEINSTYYRIPDQSITKKWNTDTPDEFSFTAKFPSIITHENKLKNIKEHVFKFLASLTPMYEKVLALVLQLPPSLSFSEARPRLEELFSYLPEDFKYPIEGRHESWFTDEAIEYLKEKNHCLVWNEVQGVNNPAIVTSDYVYIRLIGDRSIPESKFGKVIVNREKVIQKWSNKLKEIQDKVSLAMIMTNNHLEGFGPSTANTLRMQLGLEELIWDEKKQKKLEF</sequence>
<name>A0AC60VZU2_9ARCH</name>
<evidence type="ECO:0000313" key="2">
    <source>
        <dbReference type="Proteomes" id="UP000559653"/>
    </source>
</evidence>
<proteinExistence type="predicted"/>
<dbReference type="EMBL" id="JACEMZ010000056">
    <property type="protein sequence ID" value="MBA4452942.1"/>
    <property type="molecule type" value="Genomic_DNA"/>
</dbReference>
<accession>A0AC60VZU2</accession>